<reference evidence="1" key="1">
    <citation type="journal article" date="2013" name="Nat. Commun.">
        <title>Whole-genome sequencing of Oryza brachyantha reveals mechanisms underlying Oryza genome evolution.</title>
        <authorList>
            <person name="Chen J."/>
            <person name="Huang Q."/>
            <person name="Gao D."/>
            <person name="Wang J."/>
            <person name="Lang Y."/>
            <person name="Liu T."/>
            <person name="Li B."/>
            <person name="Bai Z."/>
            <person name="Luis Goicoechea J."/>
            <person name="Liang C."/>
            <person name="Chen C."/>
            <person name="Zhang W."/>
            <person name="Sun S."/>
            <person name="Liao Y."/>
            <person name="Zhang X."/>
            <person name="Yang L."/>
            <person name="Song C."/>
            <person name="Wang M."/>
            <person name="Shi J."/>
            <person name="Liu G."/>
            <person name="Liu J."/>
            <person name="Zhou H."/>
            <person name="Zhou W."/>
            <person name="Yu Q."/>
            <person name="An N."/>
            <person name="Chen Y."/>
            <person name="Cai Q."/>
            <person name="Wang B."/>
            <person name="Liu B."/>
            <person name="Min J."/>
            <person name="Huang Y."/>
            <person name="Wu H."/>
            <person name="Li Z."/>
            <person name="Zhang Y."/>
            <person name="Yin Y."/>
            <person name="Song W."/>
            <person name="Jiang J."/>
            <person name="Jackson S.A."/>
            <person name="Wing R.A."/>
            <person name="Wang J."/>
            <person name="Chen M."/>
        </authorList>
    </citation>
    <scope>NUCLEOTIDE SEQUENCE [LARGE SCALE GENOMIC DNA]</scope>
    <source>
        <strain evidence="1">cv. IRGC 101232</strain>
    </source>
</reference>
<name>J3MTH9_ORYBR</name>
<evidence type="ECO:0000313" key="1">
    <source>
        <dbReference type="EnsemblPlants" id="OB08G24090.1"/>
    </source>
</evidence>
<dbReference type="EnsemblPlants" id="OB08G24090.1">
    <property type="protein sequence ID" value="OB08G24090.1"/>
    <property type="gene ID" value="OB08G24090"/>
</dbReference>
<dbReference type="Proteomes" id="UP000006038">
    <property type="component" value="Chromosome 8"/>
</dbReference>
<keyword evidence="2" id="KW-1185">Reference proteome</keyword>
<accession>J3MTH9</accession>
<dbReference type="HOGENOM" id="CLU_2053261_0_0_1"/>
<reference evidence="1" key="2">
    <citation type="submission" date="2013-04" db="UniProtKB">
        <authorList>
            <consortium name="EnsemblPlants"/>
        </authorList>
    </citation>
    <scope>IDENTIFICATION</scope>
</reference>
<proteinExistence type="predicted"/>
<sequence>MPHAHNATTMCSCQDQNGSIAKRLPEPELSVQPFQAQADVSQLPTIDAVSPFFGQTQRGPVGSSSFFLVYKRSEPLHLSPAITIVLHNSCSILARCVVSHHAIQSIKNAHDMLAKKETER</sequence>
<evidence type="ECO:0000313" key="2">
    <source>
        <dbReference type="Proteomes" id="UP000006038"/>
    </source>
</evidence>
<dbReference type="Gramene" id="OB08G24090.1">
    <property type="protein sequence ID" value="OB08G24090.1"/>
    <property type="gene ID" value="OB08G24090"/>
</dbReference>
<organism evidence="1">
    <name type="scientific">Oryza brachyantha</name>
    <name type="common">malo sina</name>
    <dbReference type="NCBI Taxonomy" id="4533"/>
    <lineage>
        <taxon>Eukaryota</taxon>
        <taxon>Viridiplantae</taxon>
        <taxon>Streptophyta</taxon>
        <taxon>Embryophyta</taxon>
        <taxon>Tracheophyta</taxon>
        <taxon>Spermatophyta</taxon>
        <taxon>Magnoliopsida</taxon>
        <taxon>Liliopsida</taxon>
        <taxon>Poales</taxon>
        <taxon>Poaceae</taxon>
        <taxon>BOP clade</taxon>
        <taxon>Oryzoideae</taxon>
        <taxon>Oryzeae</taxon>
        <taxon>Oryzinae</taxon>
        <taxon>Oryza</taxon>
    </lineage>
</organism>
<protein>
    <submittedName>
        <fullName evidence="1">Uncharacterized protein</fullName>
    </submittedName>
</protein>
<dbReference type="AlphaFoldDB" id="J3MTH9"/>